<keyword evidence="2" id="KW-1185">Reference proteome</keyword>
<reference evidence="1 2" key="1">
    <citation type="submission" date="2018-05" db="EMBL/GenBank/DDBJ databases">
        <title>Acuticoccus sediminis sp. nov., isolated from deep-sea sediment of Indian Ocean.</title>
        <authorList>
            <person name="Liu X."/>
            <person name="Lai Q."/>
            <person name="Du Y."/>
            <person name="Sun F."/>
            <person name="Zhang X."/>
            <person name="Wang S."/>
            <person name="Shao Z."/>
        </authorList>
    </citation>
    <scope>NUCLEOTIDE SEQUENCE [LARGE SCALE GENOMIC DNA]</scope>
    <source>
        <strain evidence="1 2">PTG4-2</strain>
    </source>
</reference>
<gene>
    <name evidence="1" type="ORF">DLJ53_23070</name>
</gene>
<evidence type="ECO:0000313" key="2">
    <source>
        <dbReference type="Proteomes" id="UP000249590"/>
    </source>
</evidence>
<organism evidence="1 2">
    <name type="scientific">Acuticoccus sediminis</name>
    <dbReference type="NCBI Taxonomy" id="2184697"/>
    <lineage>
        <taxon>Bacteria</taxon>
        <taxon>Pseudomonadati</taxon>
        <taxon>Pseudomonadota</taxon>
        <taxon>Alphaproteobacteria</taxon>
        <taxon>Hyphomicrobiales</taxon>
        <taxon>Amorphaceae</taxon>
        <taxon>Acuticoccus</taxon>
    </lineage>
</organism>
<sequence>MPPAASPASSRAEPRPVPPEITFVRLPDVPAGEIIAHMSDPRVARHMPLLDFAWDEARLAGFVAAKEACWTRDGLGHWGILAGGAYVGWGGFQREGDEWDYGLVLRPDRFGLGLPVTRKALAIARSDARIPYVTFLLPPSRRHLGALRRIGAAPVGTVEHAGARFLKFRLDTR</sequence>
<dbReference type="GO" id="GO:0016740">
    <property type="term" value="F:transferase activity"/>
    <property type="evidence" value="ECO:0007669"/>
    <property type="project" value="UniProtKB-KW"/>
</dbReference>
<keyword evidence="1" id="KW-0808">Transferase</keyword>
<dbReference type="EMBL" id="QHHQ01000005">
    <property type="protein sequence ID" value="RAH99409.1"/>
    <property type="molecule type" value="Genomic_DNA"/>
</dbReference>
<dbReference type="SUPFAM" id="SSF55729">
    <property type="entry name" value="Acyl-CoA N-acyltransferases (Nat)"/>
    <property type="match status" value="1"/>
</dbReference>
<evidence type="ECO:0000313" key="1">
    <source>
        <dbReference type="EMBL" id="RAH99409.1"/>
    </source>
</evidence>
<comment type="caution">
    <text evidence="1">The sequence shown here is derived from an EMBL/GenBank/DDBJ whole genome shotgun (WGS) entry which is preliminary data.</text>
</comment>
<name>A0A8B2NT20_9HYPH</name>
<dbReference type="Proteomes" id="UP000249590">
    <property type="component" value="Unassembled WGS sequence"/>
</dbReference>
<proteinExistence type="predicted"/>
<dbReference type="InterPro" id="IPR016181">
    <property type="entry name" value="Acyl_CoA_acyltransferase"/>
</dbReference>
<dbReference type="Gene3D" id="3.40.630.30">
    <property type="match status" value="1"/>
</dbReference>
<accession>A0A8B2NT20</accession>
<protein>
    <submittedName>
        <fullName evidence="1">GNAT family N-acetyltransferase</fullName>
    </submittedName>
</protein>
<dbReference type="OrthoDB" id="7960624at2"/>
<dbReference type="AlphaFoldDB" id="A0A8B2NT20"/>